<dbReference type="InterPro" id="IPR007712">
    <property type="entry name" value="RelE/ParE_toxin"/>
</dbReference>
<dbReference type="InterPro" id="IPR035093">
    <property type="entry name" value="RelE/ParE_toxin_dom_sf"/>
</dbReference>
<gene>
    <name evidence="2" type="ORF">G3M70_07890</name>
</gene>
<evidence type="ECO:0000313" key="2">
    <source>
        <dbReference type="EMBL" id="QPJ61805.1"/>
    </source>
</evidence>
<dbReference type="KEGG" id="nli:G3M70_07890"/>
<sequence length="61" mass="7212">MNYRLTHQAESDIKAIYQYTVEYFGEGQAREYLEGLEYSFELLTDNPGLGRVWDGKGRRYI</sequence>
<evidence type="ECO:0000313" key="3">
    <source>
        <dbReference type="Proteomes" id="UP000594688"/>
    </source>
</evidence>
<name>A0A7T0FZQ3_9BACT</name>
<dbReference type="Pfam" id="PF05016">
    <property type="entry name" value="ParE_toxin"/>
    <property type="match status" value="1"/>
</dbReference>
<reference evidence="2 3" key="1">
    <citation type="submission" date="2020-02" db="EMBL/GenBank/DDBJ databases">
        <title>Genomic and physiological characterization of two novel Nitrospinaceae genera.</title>
        <authorList>
            <person name="Mueller A.J."/>
            <person name="Jung M.-Y."/>
            <person name="Strachan C.R."/>
            <person name="Herbold C.W."/>
            <person name="Kirkegaard R.H."/>
            <person name="Daims H."/>
        </authorList>
    </citation>
    <scope>NUCLEOTIDE SEQUENCE [LARGE SCALE GENOMIC DNA]</scope>
    <source>
        <strain evidence="2">EB</strain>
    </source>
</reference>
<keyword evidence="1" id="KW-1277">Toxin-antitoxin system</keyword>
<dbReference type="AlphaFoldDB" id="A0A7T0FZQ3"/>
<evidence type="ECO:0000256" key="1">
    <source>
        <dbReference type="ARBA" id="ARBA00022649"/>
    </source>
</evidence>
<protein>
    <submittedName>
        <fullName evidence="2">Type II toxin-antitoxin system RelE/ParE family toxin</fullName>
    </submittedName>
</protein>
<dbReference type="EMBL" id="CP048685">
    <property type="protein sequence ID" value="QPJ61805.1"/>
    <property type="molecule type" value="Genomic_DNA"/>
</dbReference>
<organism evidence="2 3">
    <name type="scientific">Candidatus Nitronauta litoralis</name>
    <dbReference type="NCBI Taxonomy" id="2705533"/>
    <lineage>
        <taxon>Bacteria</taxon>
        <taxon>Pseudomonadati</taxon>
        <taxon>Nitrospinota/Tectimicrobiota group</taxon>
        <taxon>Nitrospinota</taxon>
        <taxon>Nitrospinia</taxon>
        <taxon>Nitrospinales</taxon>
        <taxon>Nitrospinaceae</taxon>
        <taxon>Candidatus Nitronauta</taxon>
    </lineage>
</organism>
<dbReference type="Gene3D" id="3.30.2310.20">
    <property type="entry name" value="RelE-like"/>
    <property type="match status" value="1"/>
</dbReference>
<proteinExistence type="predicted"/>
<dbReference type="Proteomes" id="UP000594688">
    <property type="component" value="Chromosome"/>
</dbReference>
<accession>A0A7T0FZQ3</accession>